<dbReference type="Proteomes" id="UP000319103">
    <property type="component" value="Unassembled WGS sequence"/>
</dbReference>
<evidence type="ECO:0000313" key="2">
    <source>
        <dbReference type="Proteomes" id="UP000319103"/>
    </source>
</evidence>
<gene>
    <name evidence="1" type="ORF">E6W39_17815</name>
</gene>
<protein>
    <submittedName>
        <fullName evidence="1">Uncharacterized protein</fullName>
    </submittedName>
</protein>
<dbReference type="AlphaFoldDB" id="A0A540W3Z3"/>
<keyword evidence="2" id="KW-1185">Reference proteome</keyword>
<accession>A0A540W3Z3</accession>
<comment type="caution">
    <text evidence="1">The sequence shown here is derived from an EMBL/GenBank/DDBJ whole genome shotgun (WGS) entry which is preliminary data.</text>
</comment>
<name>A0A540W3Z3_9ACTN</name>
<dbReference type="EMBL" id="VIGB01000003">
    <property type="protein sequence ID" value="TQF03749.1"/>
    <property type="molecule type" value="Genomic_DNA"/>
</dbReference>
<proteinExistence type="predicted"/>
<organism evidence="1 2">
    <name type="scientific">Kitasatospora acidiphila</name>
    <dbReference type="NCBI Taxonomy" id="2567942"/>
    <lineage>
        <taxon>Bacteria</taxon>
        <taxon>Bacillati</taxon>
        <taxon>Actinomycetota</taxon>
        <taxon>Actinomycetes</taxon>
        <taxon>Kitasatosporales</taxon>
        <taxon>Streptomycetaceae</taxon>
        <taxon>Kitasatospora</taxon>
    </lineage>
</organism>
<sequence>MAAGEARELAPQGRSLDVSLIRRLRYAKSLAFPALLAMRSACGYEFDEHLKEWADLLPLLP</sequence>
<dbReference type="RefSeq" id="WP_141634359.1">
    <property type="nucleotide sequence ID" value="NZ_VIGB01000003.1"/>
</dbReference>
<evidence type="ECO:0000313" key="1">
    <source>
        <dbReference type="EMBL" id="TQF03749.1"/>
    </source>
</evidence>
<reference evidence="1 2" key="1">
    <citation type="submission" date="2019-06" db="EMBL/GenBank/DDBJ databases">
        <title>Description of Kitasatospora acidophila sp. nov. isolated from pine grove soil, and reclassification of Streptomyces novaecaesareae to Kitasatospora novaeceasareae comb. nov.</title>
        <authorList>
            <person name="Kim M.J."/>
        </authorList>
    </citation>
    <scope>NUCLEOTIDE SEQUENCE [LARGE SCALE GENOMIC DNA]</scope>
    <source>
        <strain evidence="1 2">MMS16-CNU292</strain>
    </source>
</reference>